<evidence type="ECO:0000259" key="5">
    <source>
        <dbReference type="PROSITE" id="PS50002"/>
    </source>
</evidence>
<evidence type="ECO:0000313" key="6">
    <source>
        <dbReference type="EMBL" id="EGG03801.1"/>
    </source>
</evidence>
<dbReference type="GeneID" id="18928853"/>
<dbReference type="CDD" id="cd11525">
    <property type="entry name" value="SYLF_SH3YL1_like"/>
    <property type="match status" value="1"/>
</dbReference>
<protein>
    <recommendedName>
        <fullName evidence="5">SH3 domain-containing protein</fullName>
    </recommendedName>
</protein>
<evidence type="ECO:0000313" key="7">
    <source>
        <dbReference type="Proteomes" id="UP000001072"/>
    </source>
</evidence>
<dbReference type="GO" id="GO:0051666">
    <property type="term" value="P:actin cortical patch localization"/>
    <property type="evidence" value="ECO:0007669"/>
    <property type="project" value="TreeGrafter"/>
</dbReference>
<dbReference type="PROSITE" id="PS50002">
    <property type="entry name" value="SH3"/>
    <property type="match status" value="1"/>
</dbReference>
<evidence type="ECO:0000256" key="3">
    <source>
        <dbReference type="PROSITE-ProRule" id="PRU00192"/>
    </source>
</evidence>
<dbReference type="CDD" id="cd11842">
    <property type="entry name" value="SH3_Ysc84p_like"/>
    <property type="match status" value="1"/>
</dbReference>
<dbReference type="Pfam" id="PF04366">
    <property type="entry name" value="Ysc84"/>
    <property type="match status" value="1"/>
</dbReference>
<dbReference type="SUPFAM" id="SSF50044">
    <property type="entry name" value="SH3-domain"/>
    <property type="match status" value="1"/>
</dbReference>
<dbReference type="InterPro" id="IPR007461">
    <property type="entry name" value="Ysc84_actin-binding"/>
</dbReference>
<feature type="region of interest" description="Disordered" evidence="4">
    <location>
        <begin position="218"/>
        <end position="284"/>
    </location>
</feature>
<evidence type="ECO:0000256" key="1">
    <source>
        <dbReference type="ARBA" id="ARBA00007761"/>
    </source>
</evidence>
<proteinExistence type="inferred from homology"/>
<sequence>MRIGNPLPTSLPQECRKAAKIFKGFVGTSNGLDGLIPTQVLRSAHGFAIFTVVKAGFLMSVRAGTGLVIARLSSGEWSAPSAIGTGGMGFGGQAGAEVTEFILVLNSKAAIRQFMSAGSITLGGNMSVALGPIGRNAEGSGALNTKGKVAAMYSYSKTKGAFAGISIEGSAIFERQDCNVKSYGSNVTSTALLSGQIDQPDFAMDLIQTLTSRAGGMTEYVNRNPRSSSIDDLDRDFSHDPESNAGWRESGRDSVTRNFESPPPSRATYEFGDSNPFATSGKREEKSNMLKKRKAVAVYDFKPTEEGDLGFQKGDMIKIESKIDDDWWTGSIGMRKGIFPRNRLKEY</sequence>
<dbReference type="Proteomes" id="UP000001072">
    <property type="component" value="Unassembled WGS sequence"/>
</dbReference>
<dbReference type="InterPro" id="IPR051702">
    <property type="entry name" value="SH3_domain_YSC84-like"/>
</dbReference>
<feature type="domain" description="SH3" evidence="5">
    <location>
        <begin position="290"/>
        <end position="347"/>
    </location>
</feature>
<dbReference type="PANTHER" id="PTHR15629">
    <property type="entry name" value="SH3YL1 PROTEIN"/>
    <property type="match status" value="1"/>
</dbReference>
<dbReference type="InterPro" id="IPR033643">
    <property type="entry name" value="SYLF_SH3YL1-like"/>
</dbReference>
<dbReference type="KEGG" id="mlr:MELLADRAFT_53165"/>
<name>F4RV22_MELLP</name>
<dbReference type="GO" id="GO:0051015">
    <property type="term" value="F:actin filament binding"/>
    <property type="evidence" value="ECO:0007669"/>
    <property type="project" value="TreeGrafter"/>
</dbReference>
<dbReference type="VEuPathDB" id="FungiDB:MELLADRAFT_53165"/>
<dbReference type="PANTHER" id="PTHR15629:SF2">
    <property type="entry name" value="SH3 DOMAIN-CONTAINING YSC84-LIKE PROTEIN 1"/>
    <property type="match status" value="1"/>
</dbReference>
<evidence type="ECO:0000256" key="2">
    <source>
        <dbReference type="ARBA" id="ARBA00022443"/>
    </source>
</evidence>
<organism evidence="7">
    <name type="scientific">Melampsora larici-populina (strain 98AG31 / pathotype 3-4-7)</name>
    <name type="common">Poplar leaf rust fungus</name>
    <dbReference type="NCBI Taxonomy" id="747676"/>
    <lineage>
        <taxon>Eukaryota</taxon>
        <taxon>Fungi</taxon>
        <taxon>Dikarya</taxon>
        <taxon>Basidiomycota</taxon>
        <taxon>Pucciniomycotina</taxon>
        <taxon>Pucciniomycetes</taxon>
        <taxon>Pucciniales</taxon>
        <taxon>Melampsoraceae</taxon>
        <taxon>Melampsora</taxon>
    </lineage>
</organism>
<gene>
    <name evidence="6" type="ORF">MELLADRAFT_53165</name>
</gene>
<dbReference type="FunCoup" id="F4RV22">
    <property type="interactions" value="30"/>
</dbReference>
<dbReference type="STRING" id="747676.F4RV22"/>
<dbReference type="Gene3D" id="2.30.30.40">
    <property type="entry name" value="SH3 Domains"/>
    <property type="match status" value="1"/>
</dbReference>
<comment type="similarity">
    <text evidence="1">Belongs to the SH3YL1 family.</text>
</comment>
<accession>F4RV22</accession>
<evidence type="ECO:0000256" key="4">
    <source>
        <dbReference type="SAM" id="MobiDB-lite"/>
    </source>
</evidence>
<dbReference type="eggNOG" id="KOG1843">
    <property type="taxonomic scope" value="Eukaryota"/>
</dbReference>
<dbReference type="OrthoDB" id="443981at2759"/>
<dbReference type="PRINTS" id="PR00452">
    <property type="entry name" value="SH3DOMAIN"/>
</dbReference>
<dbReference type="AlphaFoldDB" id="F4RV22"/>
<reference evidence="7" key="1">
    <citation type="journal article" date="2011" name="Proc. Natl. Acad. Sci. U.S.A.">
        <title>Obligate biotrophy features unraveled by the genomic analysis of rust fungi.</title>
        <authorList>
            <person name="Duplessis S."/>
            <person name="Cuomo C.A."/>
            <person name="Lin Y.-C."/>
            <person name="Aerts A."/>
            <person name="Tisserant E."/>
            <person name="Veneault-Fourrey C."/>
            <person name="Joly D.L."/>
            <person name="Hacquard S."/>
            <person name="Amselem J."/>
            <person name="Cantarel B.L."/>
            <person name="Chiu R."/>
            <person name="Coutinho P.M."/>
            <person name="Feau N."/>
            <person name="Field M."/>
            <person name="Frey P."/>
            <person name="Gelhaye E."/>
            <person name="Goldberg J."/>
            <person name="Grabherr M.G."/>
            <person name="Kodira C.D."/>
            <person name="Kohler A."/>
            <person name="Kuees U."/>
            <person name="Lindquist E.A."/>
            <person name="Lucas S.M."/>
            <person name="Mago R."/>
            <person name="Mauceli E."/>
            <person name="Morin E."/>
            <person name="Murat C."/>
            <person name="Pangilinan J.L."/>
            <person name="Park R."/>
            <person name="Pearson M."/>
            <person name="Quesneville H."/>
            <person name="Rouhier N."/>
            <person name="Sakthikumar S."/>
            <person name="Salamov A.A."/>
            <person name="Schmutz J."/>
            <person name="Selles B."/>
            <person name="Shapiro H."/>
            <person name="Tanguay P."/>
            <person name="Tuskan G.A."/>
            <person name="Henrissat B."/>
            <person name="Van de Peer Y."/>
            <person name="Rouze P."/>
            <person name="Ellis J.G."/>
            <person name="Dodds P.N."/>
            <person name="Schein J.E."/>
            <person name="Zhong S."/>
            <person name="Hamelin R.C."/>
            <person name="Grigoriev I.V."/>
            <person name="Szabo L.J."/>
            <person name="Martin F."/>
        </authorList>
    </citation>
    <scope>NUCLEOTIDE SEQUENCE [LARGE SCALE GENOMIC DNA]</scope>
    <source>
        <strain evidence="7">98AG31 / pathotype 3-4-7</strain>
    </source>
</reference>
<dbReference type="InParanoid" id="F4RV22"/>
<dbReference type="GO" id="GO:0030479">
    <property type="term" value="C:actin cortical patch"/>
    <property type="evidence" value="ECO:0007669"/>
    <property type="project" value="TreeGrafter"/>
</dbReference>
<dbReference type="EMBL" id="GL883122">
    <property type="protein sequence ID" value="EGG03801.1"/>
    <property type="molecule type" value="Genomic_DNA"/>
</dbReference>
<dbReference type="GO" id="GO:0035091">
    <property type="term" value="F:phosphatidylinositol binding"/>
    <property type="evidence" value="ECO:0007669"/>
    <property type="project" value="TreeGrafter"/>
</dbReference>
<dbReference type="InterPro" id="IPR001452">
    <property type="entry name" value="SH3_domain"/>
</dbReference>
<dbReference type="InterPro" id="IPR036028">
    <property type="entry name" value="SH3-like_dom_sf"/>
</dbReference>
<dbReference type="Pfam" id="PF00018">
    <property type="entry name" value="SH3_1"/>
    <property type="match status" value="1"/>
</dbReference>
<dbReference type="SMART" id="SM00326">
    <property type="entry name" value="SH3"/>
    <property type="match status" value="1"/>
</dbReference>
<dbReference type="HOGENOM" id="CLU_015320_2_0_1"/>
<keyword evidence="2 3" id="KW-0728">SH3 domain</keyword>
<keyword evidence="7" id="KW-1185">Reference proteome</keyword>
<dbReference type="RefSeq" id="XP_007412915.1">
    <property type="nucleotide sequence ID" value="XM_007412853.1"/>
</dbReference>
<dbReference type="GO" id="GO:0051017">
    <property type="term" value="P:actin filament bundle assembly"/>
    <property type="evidence" value="ECO:0007669"/>
    <property type="project" value="TreeGrafter"/>
</dbReference>